<dbReference type="OrthoDB" id="5380768at2759"/>
<name>U4LXC3_PYROM</name>
<accession>U4LXC3</accession>
<evidence type="ECO:0000313" key="1">
    <source>
        <dbReference type="EMBL" id="CCX34343.1"/>
    </source>
</evidence>
<proteinExistence type="predicted"/>
<gene>
    <name evidence="1" type="ORF">PCON_03555</name>
</gene>
<sequence>MTNSHIQNTNLLTFLRQRILILSPSSWTPPSYILNISSSDISSTAETYTTPQLSRLILSILLGLPPFHDYPDENIFPKYGAFLNNWKSYVSGSISEEEEEVVEEDRGGGYQDFSGLDILISLRFEFSQLSEDRFVFISRLLLACLRVLKFPELNPTDRIEILQKATSILEKLMGSIPQPEGMVTDKQANSVVPLWRCLMLLTDRAQWWGKNGRFKEGLLKLAGCVFALPNCTALFKLTLKADISQRDVPDVHNVVTILLSALETHLGIPTDDSINAFTPYPFTFPLTSKLDNFNWTNDYNFANLRVMTVAWLMSESQDPRRASLDAPGTNARVVLEHTSGFEGLIRYPESAVRVALVHIFNETRNGGKARALADKKAIEALAKYVDYTRKQQPARGEEFKGYFQLAEWLLPWLWRRRGIDQLFVWKVTLNWLQQIFLGENERVEVKELHPAILLMEQHAELVFPVFDDIFRFVLAKTSDPREEPDLELSPSNRRKFYEDFLASAFILGRRKQWLLNTYFFSRVVRATVVSIEYRWMSAASLHTACEIMLHATKKTVFDSMGMANVAMQLKTIILECIDAVRDAYQKTAVEIPALESTLEILASVTQFATILLVADPQSVSSFATKGLRQSIHHLITSSPQFSPLSTEISSACIASLVELLSLIDFPGGSSETQTDSKIALLRTFESFHPSYHIPIATPLLLSIPLLSWPSHPLDYLNSWQEIRELFLAETKTRLLLQAYLPCLVHVLSRLISQPNDDLRQALLMDRLNIELSKKLLEILLLECQSNSSQESAEGIFGICKLLVMVLVEWDKAQDTEWREELTTVITKKELRGVMEKVAGEEREWMGIIGEVLGFGFSGKKRRRVEDWEEWWWYRVCRMTQRGMTILVRI</sequence>
<reference evidence="1 2" key="1">
    <citation type="journal article" date="2013" name="PLoS Genet.">
        <title>The genome and development-dependent transcriptomes of Pyronema confluens: a window into fungal evolution.</title>
        <authorList>
            <person name="Traeger S."/>
            <person name="Altegoer F."/>
            <person name="Freitag M."/>
            <person name="Gabaldon T."/>
            <person name="Kempken F."/>
            <person name="Kumar A."/>
            <person name="Marcet-Houben M."/>
            <person name="Poggeler S."/>
            <person name="Stajich J.E."/>
            <person name="Nowrousian M."/>
        </authorList>
    </citation>
    <scope>NUCLEOTIDE SEQUENCE [LARGE SCALE GENOMIC DNA]</scope>
    <source>
        <strain evidence="2">CBS 100304</strain>
        <tissue evidence="1">Vegetative mycelium</tissue>
    </source>
</reference>
<keyword evidence="2" id="KW-1185">Reference proteome</keyword>
<dbReference type="AlphaFoldDB" id="U4LXC3"/>
<dbReference type="Proteomes" id="UP000018144">
    <property type="component" value="Unassembled WGS sequence"/>
</dbReference>
<organism evidence="1 2">
    <name type="scientific">Pyronema omphalodes (strain CBS 100304)</name>
    <name type="common">Pyronema confluens</name>
    <dbReference type="NCBI Taxonomy" id="1076935"/>
    <lineage>
        <taxon>Eukaryota</taxon>
        <taxon>Fungi</taxon>
        <taxon>Dikarya</taxon>
        <taxon>Ascomycota</taxon>
        <taxon>Pezizomycotina</taxon>
        <taxon>Pezizomycetes</taxon>
        <taxon>Pezizales</taxon>
        <taxon>Pyronemataceae</taxon>
        <taxon>Pyronema</taxon>
    </lineage>
</organism>
<protein>
    <submittedName>
        <fullName evidence="1">Uncharacterized protein</fullName>
    </submittedName>
</protein>
<dbReference type="EMBL" id="HF936526">
    <property type="protein sequence ID" value="CCX34343.1"/>
    <property type="molecule type" value="Genomic_DNA"/>
</dbReference>
<evidence type="ECO:0000313" key="2">
    <source>
        <dbReference type="Proteomes" id="UP000018144"/>
    </source>
</evidence>